<reference evidence="1 2" key="1">
    <citation type="submission" date="2018-02" db="EMBL/GenBank/DDBJ databases">
        <title>Draft genome of wild Prunus yedoensis var. nudiflora.</title>
        <authorList>
            <person name="Baek S."/>
            <person name="Kim J.-H."/>
            <person name="Choi K."/>
            <person name="Kim G.-B."/>
            <person name="Cho A."/>
            <person name="Jang H."/>
            <person name="Shin C.-H."/>
            <person name="Yu H.-J."/>
            <person name="Mun J.-H."/>
        </authorList>
    </citation>
    <scope>NUCLEOTIDE SEQUENCE [LARGE SCALE GENOMIC DNA]</scope>
    <source>
        <strain evidence="2">cv. Jeju island</strain>
        <tissue evidence="1">Leaf</tissue>
    </source>
</reference>
<protein>
    <submittedName>
        <fullName evidence="1">Uncharacterized protein</fullName>
    </submittedName>
</protein>
<dbReference type="STRING" id="2094558.A0A314ZBW3"/>
<accession>A0A314ZBW3</accession>
<comment type="caution">
    <text evidence="1">The sequence shown here is derived from an EMBL/GenBank/DDBJ whole genome shotgun (WGS) entry which is preliminary data.</text>
</comment>
<gene>
    <name evidence="1" type="ORF">Pyn_08814</name>
</gene>
<dbReference type="OrthoDB" id="1918704at2759"/>
<dbReference type="PANTHER" id="PTHR35095">
    <property type="entry name" value="OS05G0143300 PROTEIN"/>
    <property type="match status" value="1"/>
</dbReference>
<name>A0A314ZBW3_PRUYE</name>
<proteinExistence type="predicted"/>
<dbReference type="Proteomes" id="UP000250321">
    <property type="component" value="Unassembled WGS sequence"/>
</dbReference>
<sequence length="355" mass="39679">MADNLCLMASHGYPHGLVLQQEQGMGIIKDFQPLLPSYGAKQEITKLGSLKLMPQQCEEPWKLASGLPEANWFAKTERPVLTDMQNVHPDSVLFSIGIAEHFIRREKLLQFLKSGETEAEKGGLDITVLYNLMGLHEMSQQAFIPSLIYPSSEFNTQKPLLDFVGGLAWSSKITVQPDGRVLFTGTGTEMEHLLSVVAEFYSLRNSVCWKKQSVLVPHFNREAGANIDGTFLKAQVTTLAPLKSPEKVKKKATKKQKSGKRVGKDRDLYKRNYFHACCGRVPFCASKLLNTGVAIGLVWLSWAVNNLRDTIIHISKNSKKLDLKEQEIMERVEGSVTDIYFRAATLMAVAVLRLA</sequence>
<dbReference type="AlphaFoldDB" id="A0A314ZBW3"/>
<organism evidence="1 2">
    <name type="scientific">Prunus yedoensis var. nudiflora</name>
    <dbReference type="NCBI Taxonomy" id="2094558"/>
    <lineage>
        <taxon>Eukaryota</taxon>
        <taxon>Viridiplantae</taxon>
        <taxon>Streptophyta</taxon>
        <taxon>Embryophyta</taxon>
        <taxon>Tracheophyta</taxon>
        <taxon>Spermatophyta</taxon>
        <taxon>Magnoliopsida</taxon>
        <taxon>eudicotyledons</taxon>
        <taxon>Gunneridae</taxon>
        <taxon>Pentapetalae</taxon>
        <taxon>rosids</taxon>
        <taxon>fabids</taxon>
        <taxon>Rosales</taxon>
        <taxon>Rosaceae</taxon>
        <taxon>Amygdaloideae</taxon>
        <taxon>Amygdaleae</taxon>
        <taxon>Prunus</taxon>
    </lineage>
</organism>
<keyword evidence="2" id="KW-1185">Reference proteome</keyword>
<evidence type="ECO:0000313" key="2">
    <source>
        <dbReference type="Proteomes" id="UP000250321"/>
    </source>
</evidence>
<dbReference type="PANTHER" id="PTHR35095:SF1">
    <property type="entry name" value="OS05G0143300 PROTEIN"/>
    <property type="match status" value="1"/>
</dbReference>
<evidence type="ECO:0000313" key="1">
    <source>
        <dbReference type="EMBL" id="PQQ16819.1"/>
    </source>
</evidence>
<dbReference type="EMBL" id="PJQY01000170">
    <property type="protein sequence ID" value="PQQ16819.1"/>
    <property type="molecule type" value="Genomic_DNA"/>
</dbReference>